<evidence type="ECO:0000259" key="3">
    <source>
        <dbReference type="PROSITE" id="PS51756"/>
    </source>
</evidence>
<dbReference type="EMBL" id="LS483409">
    <property type="protein sequence ID" value="SQG80524.1"/>
    <property type="molecule type" value="Genomic_DNA"/>
</dbReference>
<feature type="domain" description="LXG" evidence="3">
    <location>
        <begin position="1"/>
        <end position="234"/>
    </location>
</feature>
<dbReference type="RefSeq" id="WP_077497812.1">
    <property type="nucleotide sequence ID" value="NZ_LS483409.1"/>
</dbReference>
<evidence type="ECO:0000256" key="1">
    <source>
        <dbReference type="ARBA" id="ARBA00034117"/>
    </source>
</evidence>
<evidence type="ECO:0000313" key="4">
    <source>
        <dbReference type="EMBL" id="SQG80524.1"/>
    </source>
</evidence>
<sequence length="647" mass="70304">MGFHVSLAELTKAATKLSQEAERLEEQLETAKKSVNKIITSEALTGQTGQAIYHQLNNVDAAILVGLADTTKLLASDMYQLIAAFQASVGETSTTAVLDEDYLNQLKDQLSNFKNQHGEQEETIADIYASVSDLISLPSPQSNYDTDSDAASQYLSNTIDKVTSFNSAGSELSSESLLTAIDSKVNQVSQTTSLSYSDSQYLSFVNDASFAKGIKSVNKQLKEQEKLTKEEAAKEAQAAWAKQHPVEAWLQSQAAKDAQFFEGARQTLEQTHWDYFGGAVDKSLALSVLGFISKASETVDQLAIGIGELSHLTVEGLEMGVDYVTGHQTPQWIKDDITGATNNLLAASEFTDSLLALDAEAWGAVGKELGKIGTDFVTAVKTGDDYALGGYVFDVATLVGPASVSKLKYVDEASALTKLAETSEVASTVGKVEDGVKVGQSTYEIIQQKLIEHNITEAEFNRLRATRVVDMTQAEYDMMIDIRNAVPNPTSQTVMQKIIPIEEADNYFGENAWGIRGYITKREDVTSITNIEEAVKGLRLDYDGSKFVDANGNIITDGYVRIEFQTKDTGYIDIPFGEQNGIGLDPDPATGHGFIKSEEYLTPEYKTVKPDNKGLLLKNGAKMFLNIDGDEILVGVVKDGKFVYVGG</sequence>
<keyword evidence="2" id="KW-0175">Coiled coil</keyword>
<dbReference type="Pfam" id="PF04740">
    <property type="entry name" value="LXG"/>
    <property type="match status" value="1"/>
</dbReference>
<proteinExistence type="inferred from homology"/>
<gene>
    <name evidence="4" type="ORF">NCTC13773_02356</name>
</gene>
<accession>A0AA94SB92</accession>
<dbReference type="Proteomes" id="UP000249013">
    <property type="component" value="Chromosome 1"/>
</dbReference>
<protein>
    <submittedName>
        <fullName evidence="4">Transposase</fullName>
    </submittedName>
</protein>
<feature type="coiled-coil region" evidence="2">
    <location>
        <begin position="7"/>
        <end position="41"/>
    </location>
</feature>
<name>A0AA94SB92_9STRE</name>
<dbReference type="AlphaFoldDB" id="A0AA94SB92"/>
<dbReference type="InterPro" id="IPR006829">
    <property type="entry name" value="LXG_dom"/>
</dbReference>
<reference evidence="4 5" key="1">
    <citation type="submission" date="2018-06" db="EMBL/GenBank/DDBJ databases">
        <authorList>
            <consortium name="Pathogen Informatics"/>
            <person name="Doyle S."/>
        </authorList>
    </citation>
    <scope>NUCLEOTIDE SEQUENCE [LARGE SCALE GENOMIC DNA]</scope>
    <source>
        <strain evidence="4 5">NCTC13773</strain>
    </source>
</reference>
<dbReference type="PROSITE" id="PS51756">
    <property type="entry name" value="LXG"/>
    <property type="match status" value="1"/>
</dbReference>
<comment type="similarity">
    <text evidence="1">In the N-terminal section; belongs to the LXG family.</text>
</comment>
<evidence type="ECO:0000256" key="2">
    <source>
        <dbReference type="SAM" id="Coils"/>
    </source>
</evidence>
<organism evidence="4 5">
    <name type="scientific">Streptococcus gallolyticus</name>
    <dbReference type="NCBI Taxonomy" id="315405"/>
    <lineage>
        <taxon>Bacteria</taxon>
        <taxon>Bacillati</taxon>
        <taxon>Bacillota</taxon>
        <taxon>Bacilli</taxon>
        <taxon>Lactobacillales</taxon>
        <taxon>Streptococcaceae</taxon>
        <taxon>Streptococcus</taxon>
    </lineage>
</organism>
<evidence type="ECO:0000313" key="5">
    <source>
        <dbReference type="Proteomes" id="UP000249013"/>
    </source>
</evidence>